<keyword evidence="3" id="KW-0479">Metal-binding</keyword>
<keyword evidence="5" id="KW-0067">ATP-binding</keyword>
<reference evidence="12" key="1">
    <citation type="submission" date="2022-06" db="EMBL/GenBank/DDBJ databases">
        <authorList>
            <person name="Berger JAMES D."/>
            <person name="Berger JAMES D."/>
        </authorList>
    </citation>
    <scope>NUCLEOTIDE SEQUENCE [LARGE SCALE GENOMIC DNA]</scope>
</reference>
<dbReference type="WBParaSite" id="TREG1_70550.1">
    <property type="protein sequence ID" value="TREG1_70550.1"/>
    <property type="gene ID" value="TREG1_70550"/>
</dbReference>
<dbReference type="Gene3D" id="3.40.50.1000">
    <property type="entry name" value="HAD superfamily/HAD-like"/>
    <property type="match status" value="1"/>
</dbReference>
<sequence length="320" mass="34783">MGYVTLMCGDGTNDVGALKQAHVGVALLNEATTVRSLLDLLDTKKPNPNGTINRSANRGNRSDKNTANSNVNNKTTASSRLASSLAAVEEQEASVVRLGDASIAAPFTAKMSSPSGVCEIVMQGRCTLVTTLQMYKILAINALITAYSSSVLFLKGFKISDSQATIRALLLSACFLFISRSKPLKTLSRERPMPNIFNLYTLLTVFLQFLVHFYVLYALTMEAELRMPKTDDGFVDLNAEFEPSILNTLVYLIATGMQTATLAVNYAGHPFMESLTENKPMLISLIVAVVGLLVLPFPPFAGSLQLVSLDSDLRIVFFKH</sequence>
<evidence type="ECO:0000256" key="7">
    <source>
        <dbReference type="ARBA" id="ARBA00022967"/>
    </source>
</evidence>
<feature type="transmembrane region" description="Helical" evidence="11">
    <location>
        <begin position="160"/>
        <end position="178"/>
    </location>
</feature>
<keyword evidence="6" id="KW-0460">Magnesium</keyword>
<dbReference type="SUPFAM" id="SSF81665">
    <property type="entry name" value="Calcium ATPase, transmembrane domain M"/>
    <property type="match status" value="1"/>
</dbReference>
<keyword evidence="12" id="KW-1185">Reference proteome</keyword>
<dbReference type="PANTHER" id="PTHR45630:SF7">
    <property type="entry name" value="ENDOPLASMIC RETICULUM TRANSMEMBRANE HELIX TRANSLOCASE"/>
    <property type="match status" value="1"/>
</dbReference>
<dbReference type="Proteomes" id="UP000050795">
    <property type="component" value="Unassembled WGS sequence"/>
</dbReference>
<organism evidence="12 13">
    <name type="scientific">Trichobilharzia regenti</name>
    <name type="common">Nasal bird schistosome</name>
    <dbReference type="NCBI Taxonomy" id="157069"/>
    <lineage>
        <taxon>Eukaryota</taxon>
        <taxon>Metazoa</taxon>
        <taxon>Spiralia</taxon>
        <taxon>Lophotrochozoa</taxon>
        <taxon>Platyhelminthes</taxon>
        <taxon>Trematoda</taxon>
        <taxon>Digenea</taxon>
        <taxon>Strigeidida</taxon>
        <taxon>Schistosomatoidea</taxon>
        <taxon>Schistosomatidae</taxon>
        <taxon>Trichobilharzia</taxon>
    </lineage>
</organism>
<feature type="transmembrane region" description="Helical" evidence="11">
    <location>
        <begin position="135"/>
        <end position="154"/>
    </location>
</feature>
<keyword evidence="9 11" id="KW-0472">Membrane</keyword>
<proteinExistence type="predicted"/>
<feature type="region of interest" description="Disordered" evidence="10">
    <location>
        <begin position="42"/>
        <end position="75"/>
    </location>
</feature>
<dbReference type="GO" id="GO:0005789">
    <property type="term" value="C:endoplasmic reticulum membrane"/>
    <property type="evidence" value="ECO:0007669"/>
    <property type="project" value="TreeGrafter"/>
</dbReference>
<feature type="transmembrane region" description="Helical" evidence="11">
    <location>
        <begin position="249"/>
        <end position="268"/>
    </location>
</feature>
<feature type="transmembrane region" description="Helical" evidence="11">
    <location>
        <begin position="199"/>
        <end position="219"/>
    </location>
</feature>
<evidence type="ECO:0000256" key="5">
    <source>
        <dbReference type="ARBA" id="ARBA00022840"/>
    </source>
</evidence>
<evidence type="ECO:0000256" key="1">
    <source>
        <dbReference type="ARBA" id="ARBA00004141"/>
    </source>
</evidence>
<keyword evidence="4" id="KW-0547">Nucleotide-binding</keyword>
<dbReference type="GO" id="GO:0019829">
    <property type="term" value="F:ATPase-coupled monoatomic cation transmembrane transporter activity"/>
    <property type="evidence" value="ECO:0007669"/>
    <property type="project" value="TreeGrafter"/>
</dbReference>
<dbReference type="SUPFAM" id="SSF56784">
    <property type="entry name" value="HAD-like"/>
    <property type="match status" value="1"/>
</dbReference>
<evidence type="ECO:0008006" key="14">
    <source>
        <dbReference type="Google" id="ProtNLM"/>
    </source>
</evidence>
<dbReference type="GO" id="GO:0005524">
    <property type="term" value="F:ATP binding"/>
    <property type="evidence" value="ECO:0007669"/>
    <property type="project" value="UniProtKB-KW"/>
</dbReference>
<dbReference type="GO" id="GO:0046872">
    <property type="term" value="F:metal ion binding"/>
    <property type="evidence" value="ECO:0007669"/>
    <property type="project" value="UniProtKB-KW"/>
</dbReference>
<accession>A0AA85KAT5</accession>
<evidence type="ECO:0000256" key="8">
    <source>
        <dbReference type="ARBA" id="ARBA00022989"/>
    </source>
</evidence>
<dbReference type="AlphaFoldDB" id="A0AA85KAT5"/>
<keyword evidence="8 11" id="KW-1133">Transmembrane helix</keyword>
<evidence type="ECO:0000256" key="11">
    <source>
        <dbReference type="SAM" id="Phobius"/>
    </source>
</evidence>
<evidence type="ECO:0000256" key="3">
    <source>
        <dbReference type="ARBA" id="ARBA00022723"/>
    </source>
</evidence>
<evidence type="ECO:0000256" key="6">
    <source>
        <dbReference type="ARBA" id="ARBA00022842"/>
    </source>
</evidence>
<reference evidence="13" key="2">
    <citation type="submission" date="2023-11" db="UniProtKB">
        <authorList>
            <consortium name="WormBaseParasite"/>
        </authorList>
    </citation>
    <scope>IDENTIFICATION</scope>
</reference>
<keyword evidence="2 11" id="KW-0812">Transmembrane</keyword>
<protein>
    <recommendedName>
        <fullName evidence="14">Cation-transporting ATPase</fullName>
    </recommendedName>
</protein>
<evidence type="ECO:0000256" key="4">
    <source>
        <dbReference type="ARBA" id="ARBA00022741"/>
    </source>
</evidence>
<keyword evidence="7" id="KW-1278">Translocase</keyword>
<feature type="transmembrane region" description="Helical" evidence="11">
    <location>
        <begin position="280"/>
        <end position="301"/>
    </location>
</feature>
<dbReference type="InterPro" id="IPR023214">
    <property type="entry name" value="HAD_sf"/>
</dbReference>
<evidence type="ECO:0000313" key="13">
    <source>
        <dbReference type="WBParaSite" id="TREG1_70550.1"/>
    </source>
</evidence>
<dbReference type="InterPro" id="IPR036412">
    <property type="entry name" value="HAD-like_sf"/>
</dbReference>
<feature type="compositionally biased region" description="Polar residues" evidence="10">
    <location>
        <begin position="46"/>
        <end position="75"/>
    </location>
</feature>
<dbReference type="GO" id="GO:0015662">
    <property type="term" value="F:P-type ion transporter activity"/>
    <property type="evidence" value="ECO:0007669"/>
    <property type="project" value="TreeGrafter"/>
</dbReference>
<evidence type="ECO:0000256" key="10">
    <source>
        <dbReference type="SAM" id="MobiDB-lite"/>
    </source>
</evidence>
<dbReference type="InterPro" id="IPR023298">
    <property type="entry name" value="ATPase_P-typ_TM_dom_sf"/>
</dbReference>
<evidence type="ECO:0000256" key="2">
    <source>
        <dbReference type="ARBA" id="ARBA00022692"/>
    </source>
</evidence>
<evidence type="ECO:0000313" key="12">
    <source>
        <dbReference type="Proteomes" id="UP000050795"/>
    </source>
</evidence>
<name>A0AA85KAT5_TRIRE</name>
<comment type="subcellular location">
    <subcellularLocation>
        <location evidence="1">Membrane</location>
        <topology evidence="1">Multi-pass membrane protein</topology>
    </subcellularLocation>
</comment>
<dbReference type="GO" id="GO:0006874">
    <property type="term" value="P:intracellular calcium ion homeostasis"/>
    <property type="evidence" value="ECO:0007669"/>
    <property type="project" value="TreeGrafter"/>
</dbReference>
<dbReference type="InterPro" id="IPR006544">
    <property type="entry name" value="P-type_TPase_V"/>
</dbReference>
<dbReference type="PANTHER" id="PTHR45630">
    <property type="entry name" value="CATION-TRANSPORTING ATPASE-RELATED"/>
    <property type="match status" value="1"/>
</dbReference>
<evidence type="ECO:0000256" key="9">
    <source>
        <dbReference type="ARBA" id="ARBA00023136"/>
    </source>
</evidence>